<dbReference type="RefSeq" id="XP_003041439.1">
    <property type="nucleotide sequence ID" value="XM_003041393.1"/>
</dbReference>
<dbReference type="PANTHER" id="PTHR11895">
    <property type="entry name" value="TRANSAMIDASE"/>
    <property type="match status" value="1"/>
</dbReference>
<name>C7ZK06_FUSV7</name>
<dbReference type="VEuPathDB" id="FungiDB:NECHADRAFT_54394"/>
<dbReference type="InterPro" id="IPR023631">
    <property type="entry name" value="Amidase_dom"/>
</dbReference>
<gene>
    <name evidence="3" type="ORF">NECHADRAFT_54394</name>
</gene>
<accession>C7ZK06</accession>
<dbReference type="OMA" id="NPLGAWY"/>
<feature type="signal peptide" evidence="1">
    <location>
        <begin position="1"/>
        <end position="23"/>
    </location>
</feature>
<proteinExistence type="predicted"/>
<dbReference type="InterPro" id="IPR036928">
    <property type="entry name" value="AS_sf"/>
</dbReference>
<evidence type="ECO:0000313" key="3">
    <source>
        <dbReference type="EMBL" id="EEU35726.1"/>
    </source>
</evidence>
<dbReference type="SUPFAM" id="SSF75304">
    <property type="entry name" value="Amidase signature (AS) enzymes"/>
    <property type="match status" value="1"/>
</dbReference>
<dbReference type="Proteomes" id="UP000005206">
    <property type="component" value="Chromosome 13"/>
</dbReference>
<dbReference type="AlphaFoldDB" id="C7ZK06"/>
<evidence type="ECO:0000259" key="2">
    <source>
        <dbReference type="Pfam" id="PF01425"/>
    </source>
</evidence>
<keyword evidence="1" id="KW-0732">Signal</keyword>
<evidence type="ECO:0000313" key="4">
    <source>
        <dbReference type="Proteomes" id="UP000005206"/>
    </source>
</evidence>
<sequence length="587" mass="62889">MSRVLHRVLALPLVPLPLPHVTGLTIEASDSDITRDKIEELARRLSIRLDHGQDAKDYLLLLQSFEEVMKQVGQMPDYTHPALKAQPVLGSRQFWKPRAEENPFNAWSHRCSLVSAQPDGRLLDGLTVAVKDNISVGGLPTTLGTFSSLFSDDGTYPVSEIDSTVVSRILRAGAEIKGTSTCESFCASPLSFTSATGPVHNPLLHGYTAGGSSSGSSALVAAHALACGRDGSWGSTAQIAIGSDQAGSVRIPASFNGIYGLKPTFGLVPYTGATSMSPMIDHLGPLASSLDDIAALLEVMAGYDGLDPRMTPESPLRHQVKRYSQILTDFRAKLAAVPRDSPSLRVGLLSESFLMPGVSPAVRDTVLEAASLYFRAAGATVVDVSVPMHLDGPVIWTASTRPSMSEWMCKGKTSGHLTHLPPHIKPRWPPTQDTYQLLTSSNPAVVNIILSGQLAETDLEPGLEAKAHRKVFELRAAYDRALEDVDVLVAPCAPSVAMPHPDLSMDGEGGSRILEKLSIAIGLTSNTCPFNVTGHPSLSVPCGFSSPQDHPGIRLPIGMQIIGRRWNDEQVITAAALFEWGRDLKLV</sequence>
<dbReference type="OrthoDB" id="1879366at2759"/>
<dbReference type="InterPro" id="IPR000120">
    <property type="entry name" value="Amidase"/>
</dbReference>
<protein>
    <recommendedName>
        <fullName evidence="2">Amidase domain-containing protein</fullName>
    </recommendedName>
</protein>
<dbReference type="STRING" id="660122.C7ZK06"/>
<dbReference type="GeneID" id="9676150"/>
<feature type="chain" id="PRO_5002987176" description="Amidase domain-containing protein" evidence="1">
    <location>
        <begin position="24"/>
        <end position="587"/>
    </location>
</feature>
<evidence type="ECO:0000256" key="1">
    <source>
        <dbReference type="SAM" id="SignalP"/>
    </source>
</evidence>
<dbReference type="Gene3D" id="3.90.1300.10">
    <property type="entry name" value="Amidase signature (AS) domain"/>
    <property type="match status" value="1"/>
</dbReference>
<keyword evidence="4" id="KW-1185">Reference proteome</keyword>
<dbReference type="KEGG" id="nhe:NECHADRAFT_54394"/>
<dbReference type="PANTHER" id="PTHR11895:SF171">
    <property type="entry name" value="AMIDASE DOMAIN-CONTAINING PROTEIN"/>
    <property type="match status" value="1"/>
</dbReference>
<dbReference type="InParanoid" id="C7ZK06"/>
<organism evidence="3 4">
    <name type="scientific">Fusarium vanettenii (strain ATCC MYA-4622 / CBS 123669 / FGSC 9596 / NRRL 45880 / 77-13-4)</name>
    <name type="common">Fusarium solani subsp. pisi</name>
    <dbReference type="NCBI Taxonomy" id="660122"/>
    <lineage>
        <taxon>Eukaryota</taxon>
        <taxon>Fungi</taxon>
        <taxon>Dikarya</taxon>
        <taxon>Ascomycota</taxon>
        <taxon>Pezizomycotina</taxon>
        <taxon>Sordariomycetes</taxon>
        <taxon>Hypocreomycetidae</taxon>
        <taxon>Hypocreales</taxon>
        <taxon>Nectriaceae</taxon>
        <taxon>Fusarium</taxon>
        <taxon>Fusarium solani species complex</taxon>
        <taxon>Fusarium vanettenii</taxon>
    </lineage>
</organism>
<dbReference type="Pfam" id="PF01425">
    <property type="entry name" value="Amidase"/>
    <property type="match status" value="1"/>
</dbReference>
<feature type="domain" description="Amidase" evidence="2">
    <location>
        <begin position="120"/>
        <end position="571"/>
    </location>
</feature>
<dbReference type="eggNOG" id="KOG1211">
    <property type="taxonomic scope" value="Eukaryota"/>
</dbReference>
<reference evidence="3 4" key="1">
    <citation type="journal article" date="2009" name="PLoS Genet.">
        <title>The genome of Nectria haematococca: contribution of supernumerary chromosomes to gene expansion.</title>
        <authorList>
            <person name="Coleman J.J."/>
            <person name="Rounsley S.D."/>
            <person name="Rodriguez-Carres M."/>
            <person name="Kuo A."/>
            <person name="Wasmann C.C."/>
            <person name="Grimwood J."/>
            <person name="Schmutz J."/>
            <person name="Taga M."/>
            <person name="White G.J."/>
            <person name="Zhou S."/>
            <person name="Schwartz D.C."/>
            <person name="Freitag M."/>
            <person name="Ma L.J."/>
            <person name="Danchin E.G."/>
            <person name="Henrissat B."/>
            <person name="Coutinho P.M."/>
            <person name="Nelson D.R."/>
            <person name="Straney D."/>
            <person name="Napoli C.A."/>
            <person name="Barker B.M."/>
            <person name="Gribskov M."/>
            <person name="Rep M."/>
            <person name="Kroken S."/>
            <person name="Molnar I."/>
            <person name="Rensing C."/>
            <person name="Kennell J.C."/>
            <person name="Zamora J."/>
            <person name="Farman M.L."/>
            <person name="Selker E.U."/>
            <person name="Salamov A."/>
            <person name="Shapiro H."/>
            <person name="Pangilinan J."/>
            <person name="Lindquist E."/>
            <person name="Lamers C."/>
            <person name="Grigoriev I.V."/>
            <person name="Geiser D.M."/>
            <person name="Covert S.F."/>
            <person name="Temporini E."/>
            <person name="Vanetten H.D."/>
        </authorList>
    </citation>
    <scope>NUCLEOTIDE SEQUENCE [LARGE SCALE GENOMIC DNA]</scope>
    <source>
        <strain evidence="4">ATCC MYA-4622 / CBS 123669 / FGSC 9596 / NRRL 45880 / 77-13-4</strain>
    </source>
</reference>
<dbReference type="EMBL" id="GG698936">
    <property type="protein sequence ID" value="EEU35726.1"/>
    <property type="molecule type" value="Genomic_DNA"/>
</dbReference>
<dbReference type="GO" id="GO:0003824">
    <property type="term" value="F:catalytic activity"/>
    <property type="evidence" value="ECO:0007669"/>
    <property type="project" value="InterPro"/>
</dbReference>
<dbReference type="HOGENOM" id="CLU_009600_18_1_1"/>